<gene>
    <name evidence="2" type="ORF">Dsin_003378</name>
</gene>
<dbReference type="InterPro" id="IPR002156">
    <property type="entry name" value="RNaseH_domain"/>
</dbReference>
<dbReference type="InterPro" id="IPR012337">
    <property type="entry name" value="RNaseH-like_sf"/>
</dbReference>
<dbReference type="SUPFAM" id="SSF53098">
    <property type="entry name" value="Ribonuclease H-like"/>
    <property type="match status" value="1"/>
</dbReference>
<dbReference type="CDD" id="cd06222">
    <property type="entry name" value="RNase_H_like"/>
    <property type="match status" value="1"/>
</dbReference>
<dbReference type="GO" id="GO:0003676">
    <property type="term" value="F:nucleic acid binding"/>
    <property type="evidence" value="ECO:0007669"/>
    <property type="project" value="InterPro"/>
</dbReference>
<name>A0AAE0B7W9_9ROSI</name>
<proteinExistence type="predicted"/>
<dbReference type="EMBL" id="JANJYJ010000001">
    <property type="protein sequence ID" value="KAK3231497.1"/>
    <property type="molecule type" value="Genomic_DNA"/>
</dbReference>
<dbReference type="Pfam" id="PF13456">
    <property type="entry name" value="RVT_3"/>
    <property type="match status" value="1"/>
</dbReference>
<organism evidence="2 3">
    <name type="scientific">Dipteronia sinensis</name>
    <dbReference type="NCBI Taxonomy" id="43782"/>
    <lineage>
        <taxon>Eukaryota</taxon>
        <taxon>Viridiplantae</taxon>
        <taxon>Streptophyta</taxon>
        <taxon>Embryophyta</taxon>
        <taxon>Tracheophyta</taxon>
        <taxon>Spermatophyta</taxon>
        <taxon>Magnoliopsida</taxon>
        <taxon>eudicotyledons</taxon>
        <taxon>Gunneridae</taxon>
        <taxon>Pentapetalae</taxon>
        <taxon>rosids</taxon>
        <taxon>malvids</taxon>
        <taxon>Sapindales</taxon>
        <taxon>Sapindaceae</taxon>
        <taxon>Hippocastanoideae</taxon>
        <taxon>Acereae</taxon>
        <taxon>Dipteronia</taxon>
    </lineage>
</organism>
<evidence type="ECO:0000313" key="3">
    <source>
        <dbReference type="Proteomes" id="UP001281410"/>
    </source>
</evidence>
<evidence type="ECO:0000313" key="2">
    <source>
        <dbReference type="EMBL" id="KAK3231497.1"/>
    </source>
</evidence>
<comment type="caution">
    <text evidence="2">The sequence shown here is derived from an EMBL/GenBank/DDBJ whole genome shotgun (WGS) entry which is preliminary data.</text>
</comment>
<dbReference type="Proteomes" id="UP001281410">
    <property type="component" value="Unassembled WGS sequence"/>
</dbReference>
<dbReference type="AlphaFoldDB" id="A0AAE0B7W9"/>
<reference evidence="2" key="1">
    <citation type="journal article" date="2023" name="Plant J.">
        <title>Genome sequences and population genomics provide insights into the demographic history, inbreeding, and mutation load of two 'living fossil' tree species of Dipteronia.</title>
        <authorList>
            <person name="Feng Y."/>
            <person name="Comes H.P."/>
            <person name="Chen J."/>
            <person name="Zhu S."/>
            <person name="Lu R."/>
            <person name="Zhang X."/>
            <person name="Li P."/>
            <person name="Qiu J."/>
            <person name="Olsen K.M."/>
            <person name="Qiu Y."/>
        </authorList>
    </citation>
    <scope>NUCLEOTIDE SEQUENCE</scope>
    <source>
        <strain evidence="2">NBL</strain>
    </source>
</reference>
<dbReference type="Gene3D" id="3.30.420.10">
    <property type="entry name" value="Ribonuclease H-like superfamily/Ribonuclease H"/>
    <property type="match status" value="1"/>
</dbReference>
<feature type="domain" description="RNase H type-1" evidence="1">
    <location>
        <begin position="110"/>
        <end position="175"/>
    </location>
</feature>
<keyword evidence="3" id="KW-1185">Reference proteome</keyword>
<sequence>MVRQSIPDAFCWAYCPNGLFSVSLFRRCLEELKMSESPVNGLLWQGFCPPKVEIFCWQVILGKVSVKEKGKVSKGCGWEPPTVDGSAVGCPGRAVSAIQRACNLLVSKTQLTTRSVEVVSDSKTAVSWVNGEDFGNVKLVQQVYDIREFLRTYRGVLVVYKPRGFNSLADSLAKAGSNRSGDRLEWDGL</sequence>
<protein>
    <recommendedName>
        <fullName evidence="1">RNase H type-1 domain-containing protein</fullName>
    </recommendedName>
</protein>
<evidence type="ECO:0000259" key="1">
    <source>
        <dbReference type="Pfam" id="PF13456"/>
    </source>
</evidence>
<dbReference type="GO" id="GO:0004523">
    <property type="term" value="F:RNA-DNA hybrid ribonuclease activity"/>
    <property type="evidence" value="ECO:0007669"/>
    <property type="project" value="InterPro"/>
</dbReference>
<accession>A0AAE0B7W9</accession>
<dbReference type="InterPro" id="IPR044730">
    <property type="entry name" value="RNase_H-like_dom_plant"/>
</dbReference>
<dbReference type="InterPro" id="IPR036397">
    <property type="entry name" value="RNaseH_sf"/>
</dbReference>